<protein>
    <recommendedName>
        <fullName evidence="3">amino-acid N-acetyltransferase</fullName>
        <ecNumber evidence="3">2.3.1.1</ecNumber>
    </recommendedName>
</protein>
<dbReference type="InterPro" id="IPR036393">
    <property type="entry name" value="AceGlu_kinase-like_sf"/>
</dbReference>
<dbReference type="SUPFAM" id="SSF53633">
    <property type="entry name" value="Carbamate kinase-like"/>
    <property type="match status" value="1"/>
</dbReference>
<comment type="similarity">
    <text evidence="2">Belongs to the acetyltransferase family. ArgA subfamily.</text>
</comment>
<evidence type="ECO:0000256" key="2">
    <source>
        <dbReference type="ARBA" id="ARBA00009145"/>
    </source>
</evidence>
<dbReference type="Gene3D" id="3.40.630.30">
    <property type="match status" value="1"/>
</dbReference>
<evidence type="ECO:0000256" key="6">
    <source>
        <dbReference type="ARBA" id="ARBA00048372"/>
    </source>
</evidence>
<dbReference type="EMBL" id="JARXIC010000016">
    <property type="protein sequence ID" value="MDQ8194907.1"/>
    <property type="molecule type" value="Genomic_DNA"/>
</dbReference>
<proteinExistence type="inferred from homology"/>
<keyword evidence="4 8" id="KW-0808">Transferase</keyword>
<dbReference type="RefSeq" id="WP_308985370.1">
    <property type="nucleotide sequence ID" value="NZ_JARXIC010000016.1"/>
</dbReference>
<accession>A0ABU1AJA9</accession>
<dbReference type="Pfam" id="PF00696">
    <property type="entry name" value="AA_kinase"/>
    <property type="match status" value="1"/>
</dbReference>
<comment type="catalytic activity">
    <reaction evidence="6">
        <text>L-glutamate + acetyl-CoA = N-acetyl-L-glutamate + CoA + H(+)</text>
        <dbReference type="Rhea" id="RHEA:24292"/>
        <dbReference type="ChEBI" id="CHEBI:15378"/>
        <dbReference type="ChEBI" id="CHEBI:29985"/>
        <dbReference type="ChEBI" id="CHEBI:44337"/>
        <dbReference type="ChEBI" id="CHEBI:57287"/>
        <dbReference type="ChEBI" id="CHEBI:57288"/>
        <dbReference type="EC" id="2.3.1.1"/>
    </reaction>
</comment>
<feature type="domain" description="N-acetyltransferase" evidence="7">
    <location>
        <begin position="287"/>
        <end position="435"/>
    </location>
</feature>
<dbReference type="NCBIfam" id="TIGR01890">
    <property type="entry name" value="N-Ac-Glu-synth"/>
    <property type="match status" value="1"/>
</dbReference>
<dbReference type="CDD" id="cd04301">
    <property type="entry name" value="NAT_SF"/>
    <property type="match status" value="1"/>
</dbReference>
<dbReference type="Pfam" id="PF00583">
    <property type="entry name" value="Acetyltransf_1"/>
    <property type="match status" value="1"/>
</dbReference>
<sequence>MNTIENNENTIKPTDLRGILKYVPMFRDHVFVLALDGSLVAHENFQNVLLDIAVLRSLNIKVVLVHGIGQQLKALAAQKKTVISDPHGEQRTDTATLELATEAAAIVSLQVMQGLTRNGLRCATCNGVRSKEIGIVKGEDQLSSGTVDKLDVVLFNKLLDADTIPVITPIAFSREGTPLRINSDLLASELASKLSASKLIYMTTEEGLKLDDQPLTNLPVADLERLLQTAAEKIPDRLQSKSRQAVRAIHAGTPRAHILDGRAFGALLNEIFDKVGIGTMVYSNDYQSIRRAVAADAHSIFNITRNAVRSESLRERSQESIEATIDKYLVYEIDGSIVGCVNLKSYDNGEVIEVGSVYVQPFYQNKGVGRKMVEFACAEAKTRGAKRVIAMTTQANKFFSKVCGFTEGGIDDLPAERREDYANNGRNSKVLHLSL</sequence>
<comment type="caution">
    <text evidence="8">The sequence shown here is derived from an EMBL/GenBank/DDBJ whole genome shotgun (WGS) entry which is preliminary data.</text>
</comment>
<evidence type="ECO:0000256" key="3">
    <source>
        <dbReference type="ARBA" id="ARBA00012697"/>
    </source>
</evidence>
<gene>
    <name evidence="8" type="primary">argA</name>
    <name evidence="8" type="ORF">QEH59_10750</name>
</gene>
<comment type="pathway">
    <text evidence="1">Amino-acid biosynthesis; L-arginine biosynthesis; N(2)-acetyl-L-ornithine from L-glutamate: step 1/4.</text>
</comment>
<dbReference type="PANTHER" id="PTHR30602">
    <property type="entry name" value="AMINO-ACID ACETYLTRANSFERASE"/>
    <property type="match status" value="1"/>
</dbReference>
<dbReference type="InterPro" id="IPR016181">
    <property type="entry name" value="Acyl_CoA_acyltransferase"/>
</dbReference>
<dbReference type="Gene3D" id="3.40.1160.10">
    <property type="entry name" value="Acetylglutamate kinase-like"/>
    <property type="match status" value="1"/>
</dbReference>
<dbReference type="InterPro" id="IPR000182">
    <property type="entry name" value="GNAT_dom"/>
</dbReference>
<dbReference type="SUPFAM" id="SSF55729">
    <property type="entry name" value="Acyl-CoA N-acyltransferases (Nat)"/>
    <property type="match status" value="1"/>
</dbReference>
<dbReference type="PROSITE" id="PS51186">
    <property type="entry name" value="GNAT"/>
    <property type="match status" value="1"/>
</dbReference>
<dbReference type="PANTHER" id="PTHR30602:SF12">
    <property type="entry name" value="AMINO-ACID ACETYLTRANSFERASE NAGS1, CHLOROPLASTIC-RELATED"/>
    <property type="match status" value="1"/>
</dbReference>
<name>A0ABU1AJA9_9BACT</name>
<dbReference type="InterPro" id="IPR001048">
    <property type="entry name" value="Asp/Glu/Uridylate_kinase"/>
</dbReference>
<evidence type="ECO:0000313" key="8">
    <source>
        <dbReference type="EMBL" id="MDQ8194907.1"/>
    </source>
</evidence>
<reference evidence="8 9" key="1">
    <citation type="submission" date="2023-04" db="EMBL/GenBank/DDBJ databases">
        <title>A novel bacteria isolated from coastal sediment.</title>
        <authorList>
            <person name="Liu X.-J."/>
            <person name="Du Z.-J."/>
        </authorList>
    </citation>
    <scope>NUCLEOTIDE SEQUENCE [LARGE SCALE GENOMIC DNA]</scope>
    <source>
        <strain evidence="8 9">SDUM461004</strain>
    </source>
</reference>
<keyword evidence="5 8" id="KW-0012">Acyltransferase</keyword>
<organism evidence="8 9">
    <name type="scientific">Thalassobacterium sedimentorum</name>
    <dbReference type="NCBI Taxonomy" id="3041258"/>
    <lineage>
        <taxon>Bacteria</taxon>
        <taxon>Pseudomonadati</taxon>
        <taxon>Verrucomicrobiota</taxon>
        <taxon>Opitutia</taxon>
        <taxon>Puniceicoccales</taxon>
        <taxon>Coraliomargaritaceae</taxon>
        <taxon>Thalassobacterium</taxon>
    </lineage>
</organism>
<dbReference type="GO" id="GO:0016746">
    <property type="term" value="F:acyltransferase activity"/>
    <property type="evidence" value="ECO:0007669"/>
    <property type="project" value="UniProtKB-KW"/>
</dbReference>
<dbReference type="PIRSF" id="PIRSF000423">
    <property type="entry name" value="ArgA"/>
    <property type="match status" value="1"/>
</dbReference>
<dbReference type="HAMAP" id="MF_01105">
    <property type="entry name" value="N_acetyl_glu_synth"/>
    <property type="match status" value="1"/>
</dbReference>
<dbReference type="EC" id="2.3.1.1" evidence="3"/>
<dbReference type="InterPro" id="IPR010167">
    <property type="entry name" value="NH2A_AcTrfase"/>
</dbReference>
<keyword evidence="9" id="KW-1185">Reference proteome</keyword>
<evidence type="ECO:0000256" key="4">
    <source>
        <dbReference type="ARBA" id="ARBA00022679"/>
    </source>
</evidence>
<evidence type="ECO:0000256" key="5">
    <source>
        <dbReference type="ARBA" id="ARBA00023315"/>
    </source>
</evidence>
<evidence type="ECO:0000256" key="1">
    <source>
        <dbReference type="ARBA" id="ARBA00004925"/>
    </source>
</evidence>
<evidence type="ECO:0000259" key="7">
    <source>
        <dbReference type="PROSITE" id="PS51186"/>
    </source>
</evidence>
<dbReference type="Proteomes" id="UP001243717">
    <property type="component" value="Unassembled WGS sequence"/>
</dbReference>
<evidence type="ECO:0000313" key="9">
    <source>
        <dbReference type="Proteomes" id="UP001243717"/>
    </source>
</evidence>